<keyword evidence="3 6" id="KW-1133">Transmembrane helix</keyword>
<comment type="similarity">
    <text evidence="5">Belongs to the OXA1/ALB3/YidC family.</text>
</comment>
<proteinExistence type="inferred from homology"/>
<evidence type="ECO:0000256" key="2">
    <source>
        <dbReference type="ARBA" id="ARBA00022692"/>
    </source>
</evidence>
<dbReference type="GO" id="GO:0051205">
    <property type="term" value="P:protein insertion into membrane"/>
    <property type="evidence" value="ECO:0007669"/>
    <property type="project" value="TreeGrafter"/>
</dbReference>
<reference evidence="8 9" key="1">
    <citation type="submission" date="2013-04" db="EMBL/GenBank/DDBJ databases">
        <title>The Genome Sequence of Sutterella wadsworthensis HGA0223.</title>
        <authorList>
            <consortium name="The Broad Institute Genomics Platform"/>
            <person name="Earl A."/>
            <person name="Ward D."/>
            <person name="Feldgarden M."/>
            <person name="Gevers D."/>
            <person name="Schmidt T.M."/>
            <person name="Dover J."/>
            <person name="Dai D."/>
            <person name="Walker B."/>
            <person name="Young S."/>
            <person name="Zeng Q."/>
            <person name="Gargeya S."/>
            <person name="Fitzgerald M."/>
            <person name="Haas B."/>
            <person name="Abouelleil A."/>
            <person name="Allen A.W."/>
            <person name="Alvarado L."/>
            <person name="Arachchi H.M."/>
            <person name="Berlin A.M."/>
            <person name="Chapman S.B."/>
            <person name="Gainer-Dewar J."/>
            <person name="Goldberg J."/>
            <person name="Griggs A."/>
            <person name="Gujja S."/>
            <person name="Hansen M."/>
            <person name="Howarth C."/>
            <person name="Imamovic A."/>
            <person name="Ireland A."/>
            <person name="Larimer J."/>
            <person name="McCowan C."/>
            <person name="Murphy C."/>
            <person name="Pearson M."/>
            <person name="Poon T.W."/>
            <person name="Priest M."/>
            <person name="Roberts A."/>
            <person name="Saif S."/>
            <person name="Shea T."/>
            <person name="Sisk P."/>
            <person name="Sykes S."/>
            <person name="Wortman J."/>
            <person name="Nusbaum C."/>
            <person name="Birren B."/>
        </authorList>
    </citation>
    <scope>NUCLEOTIDE SEQUENCE [LARGE SCALE GENOMIC DNA]</scope>
    <source>
        <strain evidence="8 9">HGA0223</strain>
    </source>
</reference>
<dbReference type="PATRIC" id="fig|1203554.3.peg.155"/>
<feature type="transmembrane region" description="Helical" evidence="6">
    <location>
        <begin position="387"/>
        <end position="406"/>
    </location>
</feature>
<dbReference type="eggNOG" id="COG3119">
    <property type="taxonomic scope" value="Bacteria"/>
</dbReference>
<feature type="transmembrane region" description="Helical" evidence="6">
    <location>
        <begin position="353"/>
        <end position="375"/>
    </location>
</feature>
<dbReference type="STRING" id="1203554.HMPREF1476_00162"/>
<dbReference type="InterPro" id="IPR028055">
    <property type="entry name" value="YidC/Oxa/ALB_C"/>
</dbReference>
<feature type="domain" description="Membrane insertase YidC/Oxa/ALB C-terminal" evidence="7">
    <location>
        <begin position="37"/>
        <end position="224"/>
    </location>
</feature>
<evidence type="ECO:0000256" key="5">
    <source>
        <dbReference type="RuleBase" id="RU003945"/>
    </source>
</evidence>
<organism evidence="8 9">
    <name type="scientific">Sutterella wadsworthensis HGA0223</name>
    <dbReference type="NCBI Taxonomy" id="1203554"/>
    <lineage>
        <taxon>Bacteria</taxon>
        <taxon>Pseudomonadati</taxon>
        <taxon>Pseudomonadota</taxon>
        <taxon>Betaproteobacteria</taxon>
        <taxon>Burkholderiales</taxon>
        <taxon>Sutterellaceae</taxon>
        <taxon>Sutterella</taxon>
    </lineage>
</organism>
<dbReference type="Gene3D" id="3.40.720.10">
    <property type="entry name" value="Alkaline Phosphatase, subunit A"/>
    <property type="match status" value="1"/>
</dbReference>
<feature type="transmembrane region" description="Helical" evidence="6">
    <location>
        <begin position="36"/>
        <end position="57"/>
    </location>
</feature>
<feature type="transmembrane region" description="Helical" evidence="6">
    <location>
        <begin position="7"/>
        <end position="24"/>
    </location>
</feature>
<dbReference type="EMBL" id="ATCF01000004">
    <property type="protein sequence ID" value="EPE01930.1"/>
    <property type="molecule type" value="Genomic_DNA"/>
</dbReference>
<evidence type="ECO:0000256" key="6">
    <source>
        <dbReference type="SAM" id="Phobius"/>
    </source>
</evidence>
<feature type="transmembrane region" description="Helical" evidence="6">
    <location>
        <begin position="520"/>
        <end position="541"/>
    </location>
</feature>
<feature type="transmembrane region" description="Helical" evidence="6">
    <location>
        <begin position="452"/>
        <end position="471"/>
    </location>
</feature>
<dbReference type="NCBIfam" id="TIGR03592">
    <property type="entry name" value="yidC_oxa1_cterm"/>
    <property type="match status" value="1"/>
</dbReference>
<evidence type="ECO:0000256" key="3">
    <source>
        <dbReference type="ARBA" id="ARBA00022989"/>
    </source>
</evidence>
<feature type="transmembrane region" description="Helical" evidence="6">
    <location>
        <begin position="492"/>
        <end position="514"/>
    </location>
</feature>
<dbReference type="GO" id="GO:0005886">
    <property type="term" value="C:plasma membrane"/>
    <property type="evidence" value="ECO:0007669"/>
    <property type="project" value="TreeGrafter"/>
</dbReference>
<evidence type="ECO:0000313" key="8">
    <source>
        <dbReference type="EMBL" id="EPE01930.1"/>
    </source>
</evidence>
<feature type="transmembrane region" description="Helical" evidence="6">
    <location>
        <begin position="106"/>
        <end position="128"/>
    </location>
</feature>
<dbReference type="InterPro" id="IPR001708">
    <property type="entry name" value="YidC/ALB3/OXA1/COX18"/>
</dbReference>
<feature type="transmembrane region" description="Helical" evidence="6">
    <location>
        <begin position="260"/>
        <end position="279"/>
    </location>
</feature>
<keyword evidence="9" id="KW-1185">Reference proteome</keyword>
<gene>
    <name evidence="8" type="ORF">HMPREF1476_00162</name>
</gene>
<protein>
    <submittedName>
        <fullName evidence="8">YidC/Oxa1 family membrane protein insertase</fullName>
    </submittedName>
</protein>
<dbReference type="PANTHER" id="PTHR12428:SF65">
    <property type="entry name" value="CYTOCHROME C OXIDASE ASSEMBLY PROTEIN COX18, MITOCHONDRIAL"/>
    <property type="match status" value="1"/>
</dbReference>
<feature type="transmembrane region" description="Helical" evidence="6">
    <location>
        <begin position="189"/>
        <end position="211"/>
    </location>
</feature>
<dbReference type="RefSeq" id="WP_016473613.1">
    <property type="nucleotide sequence ID" value="NZ_KE150480.1"/>
</dbReference>
<comment type="caution">
    <text evidence="8">The sequence shown here is derived from an EMBL/GenBank/DDBJ whole genome shotgun (WGS) entry which is preliminary data.</text>
</comment>
<dbReference type="Proteomes" id="UP000014400">
    <property type="component" value="Unassembled WGS sequence"/>
</dbReference>
<evidence type="ECO:0000256" key="4">
    <source>
        <dbReference type="ARBA" id="ARBA00023136"/>
    </source>
</evidence>
<evidence type="ECO:0000313" key="9">
    <source>
        <dbReference type="Proteomes" id="UP000014400"/>
    </source>
</evidence>
<sequence>MRQFPAMLDFFYTILIAPLEYWMHAVLCWGYDRLHVWGWAIVVMSLVVNFVILPIYVKAESWQEEERAIRKRFEAKEAMIKAVFKGQERFAMISTMQRQAGYTPLLTLRSSIGFFLQIPFFFAAYHFLSHFAPLSGVSFLGLTDLSKPDAMISLGNWSINVMPILMTVINLFSALVYTHNLSRRDKIQLYGMAAVFLVLLYDAASGLVLYWTCNNIFSLGKNIVYDLFDRMNFSSLMARVNFWRQQTIGRPDSKEGHPTAYPWLLVGVWLFATILAFASSNQMSILPETIKLHFSTVSDIGYLLLAALSIIEIVRLRLWRDHKVMLLVVAVILWYGLKVWYKWFFAGDNRHQFSLIGGVLFLIPTLALTSVRVNFSKFLYPKKSPATLFTSASIWLVILIAGYLPIQAYCTAPEIFSPAADILAKSLCWIVVGGVLFWVIGQLFSIQGRLNVAGYLFGFLAVLFTVYAFLLPMNVGTIDAFQIADTAPLYQFRNLAVDFAVFSVVGALFVFLVRSGRSKWLQNFFVLCIVAAIGNGTFSLWQSQNKWRDMSHTESVDLPDFNDRLFGFSKTKPNTVVVMLDAFTGTHMRQIVEEFPDIKDAYRGFTWYSDTLATGGNTITSIASMLCGLRCTPEALNAEKPENLLAEKINRHYAEFVNTLGNDVEASIYERNWLEPQRFKQHAKVDALTIRSLGDSYLNRYIEANNLEVGKGSSDSFLLAVSFFNATPWSMKNLIYRDGRWISDFMRDKSSTLLLRALRDWALFEQLPDISNVNAEKSTFKFIDSEMTHRPWMMELGECRLQKDVKQHVRDDGLNENHMATEVCALRSLSKWFGWMREQGIYDNTRIILASDHGQPDSPEAKSRLLGIDDGVAEALFLMKDFNADYPFKESKELTSNKNIGEIIAGRPVREDVHRRTFFKGAPKMDDFNGQLFIIDGPILDRQSWKEH</sequence>
<evidence type="ECO:0000256" key="1">
    <source>
        <dbReference type="ARBA" id="ARBA00004141"/>
    </source>
</evidence>
<feature type="transmembrane region" description="Helical" evidence="6">
    <location>
        <begin position="427"/>
        <end position="446"/>
    </location>
</feature>
<dbReference type="InterPro" id="IPR017850">
    <property type="entry name" value="Alkaline_phosphatase_core_sf"/>
</dbReference>
<comment type="subcellular location">
    <subcellularLocation>
        <location evidence="1 5">Membrane</location>
        <topology evidence="1 5">Multi-pass membrane protein</topology>
    </subcellularLocation>
</comment>
<feature type="transmembrane region" description="Helical" evidence="6">
    <location>
        <begin position="157"/>
        <end position="177"/>
    </location>
</feature>
<dbReference type="SUPFAM" id="SSF53649">
    <property type="entry name" value="Alkaline phosphatase-like"/>
    <property type="match status" value="1"/>
</dbReference>
<dbReference type="AlphaFoldDB" id="S3CN11"/>
<dbReference type="Pfam" id="PF02096">
    <property type="entry name" value="60KD_IMP"/>
    <property type="match status" value="1"/>
</dbReference>
<dbReference type="eggNOG" id="COG0706">
    <property type="taxonomic scope" value="Bacteria"/>
</dbReference>
<keyword evidence="4 6" id="KW-0472">Membrane</keyword>
<name>S3CN11_9BURK</name>
<dbReference type="PANTHER" id="PTHR12428">
    <property type="entry name" value="OXA1"/>
    <property type="match status" value="1"/>
</dbReference>
<dbReference type="HOGENOM" id="CLU_013421_0_0_4"/>
<dbReference type="GO" id="GO:0032977">
    <property type="term" value="F:membrane insertase activity"/>
    <property type="evidence" value="ECO:0007669"/>
    <property type="project" value="InterPro"/>
</dbReference>
<feature type="transmembrane region" description="Helical" evidence="6">
    <location>
        <begin position="324"/>
        <end position="341"/>
    </location>
</feature>
<accession>S3CN11</accession>
<keyword evidence="2 5" id="KW-0812">Transmembrane</keyword>
<evidence type="ECO:0000259" key="7">
    <source>
        <dbReference type="Pfam" id="PF02096"/>
    </source>
</evidence>